<name>G0NMZ6_CAEBE</name>
<dbReference type="Proteomes" id="UP000008068">
    <property type="component" value="Unassembled WGS sequence"/>
</dbReference>
<dbReference type="EMBL" id="GL379912">
    <property type="protein sequence ID" value="EGT34388.1"/>
    <property type="molecule type" value="Genomic_DNA"/>
</dbReference>
<proteinExistence type="predicted"/>
<feature type="transmembrane region" description="Helical" evidence="1">
    <location>
        <begin position="62"/>
        <end position="85"/>
    </location>
</feature>
<feature type="transmembrane region" description="Helical" evidence="1">
    <location>
        <begin position="6"/>
        <end position="25"/>
    </location>
</feature>
<evidence type="ECO:0000256" key="1">
    <source>
        <dbReference type="SAM" id="Phobius"/>
    </source>
</evidence>
<dbReference type="InParanoid" id="G0NMZ6"/>
<dbReference type="PANTHER" id="PTHR34151:SF1">
    <property type="entry name" value="CASP-LIKE PROTEIN-RELATED"/>
    <property type="match status" value="1"/>
</dbReference>
<dbReference type="HOGENOM" id="CLU_119689_0_0_1"/>
<evidence type="ECO:0000313" key="2">
    <source>
        <dbReference type="EMBL" id="EGT34388.1"/>
    </source>
</evidence>
<dbReference type="PANTHER" id="PTHR34151">
    <property type="entry name" value="PROTEIN CBG24195"/>
    <property type="match status" value="1"/>
</dbReference>
<keyword evidence="3" id="KW-1185">Reference proteome</keyword>
<feature type="transmembrane region" description="Helical" evidence="1">
    <location>
        <begin position="134"/>
        <end position="157"/>
    </location>
</feature>
<organism evidence="3">
    <name type="scientific">Caenorhabditis brenneri</name>
    <name type="common">Nematode worm</name>
    <dbReference type="NCBI Taxonomy" id="135651"/>
    <lineage>
        <taxon>Eukaryota</taxon>
        <taxon>Metazoa</taxon>
        <taxon>Ecdysozoa</taxon>
        <taxon>Nematoda</taxon>
        <taxon>Chromadorea</taxon>
        <taxon>Rhabditida</taxon>
        <taxon>Rhabditina</taxon>
        <taxon>Rhabditomorpha</taxon>
        <taxon>Rhabditoidea</taxon>
        <taxon>Rhabditidae</taxon>
        <taxon>Peloderinae</taxon>
        <taxon>Caenorhabditis</taxon>
    </lineage>
</organism>
<dbReference type="Pfam" id="PF06653">
    <property type="entry name" value="Claudin_3"/>
    <property type="match status" value="1"/>
</dbReference>
<keyword evidence="1" id="KW-1133">Transmembrane helix</keyword>
<sequence>MVAPKIAVLGFIISVAFTLNGVGLFTPAWIQYGSVVESVFWIFLGIVPYQDGEFAWLAAASFLMYASFAVFCLMSILYIFVFTKICKDEHPFGYRKWFYIIAVCCALIVVLVITSIILIGVNLATSYQQLNLGFSAWICVASAILTSGAMGLAAHIAHRDCE</sequence>
<dbReference type="OrthoDB" id="5788074at2759"/>
<dbReference type="InterPro" id="IPR009545">
    <property type="entry name" value="Claudin-like"/>
</dbReference>
<dbReference type="eggNOG" id="ENOG502THVG">
    <property type="taxonomic scope" value="Eukaryota"/>
</dbReference>
<gene>
    <name evidence="2" type="ORF">CAEBREN_10569</name>
</gene>
<keyword evidence="1" id="KW-0472">Membrane</keyword>
<evidence type="ECO:0000313" key="3">
    <source>
        <dbReference type="Proteomes" id="UP000008068"/>
    </source>
</evidence>
<dbReference type="FunCoup" id="G0NMZ6">
    <property type="interactions" value="1968"/>
</dbReference>
<reference evidence="3" key="1">
    <citation type="submission" date="2011-07" db="EMBL/GenBank/DDBJ databases">
        <authorList>
            <consortium name="Caenorhabditis brenneri Sequencing and Analysis Consortium"/>
            <person name="Wilson R.K."/>
        </authorList>
    </citation>
    <scope>NUCLEOTIDE SEQUENCE [LARGE SCALE GENOMIC DNA]</scope>
    <source>
        <strain evidence="3">PB2801</strain>
    </source>
</reference>
<protein>
    <submittedName>
        <fullName evidence="2">Uncharacterized protein</fullName>
    </submittedName>
</protein>
<dbReference type="AlphaFoldDB" id="G0NMZ6"/>
<keyword evidence="1" id="KW-0812">Transmembrane</keyword>
<accession>G0NMZ6</accession>
<feature type="transmembrane region" description="Helical" evidence="1">
    <location>
        <begin position="97"/>
        <end position="122"/>
    </location>
</feature>
<dbReference type="OMA" id="SPCWISE"/>